<name>A0A6G0YCN0_APHCR</name>
<feature type="non-terminal residue" evidence="2">
    <location>
        <position position="283"/>
    </location>
</feature>
<dbReference type="OrthoDB" id="7312725at2759"/>
<evidence type="ECO:0000259" key="1">
    <source>
        <dbReference type="Pfam" id="PF21789"/>
    </source>
</evidence>
<feature type="non-terminal residue" evidence="2">
    <location>
        <position position="1"/>
    </location>
</feature>
<comment type="caution">
    <text evidence="2">The sequence shown here is derived from an EMBL/GenBank/DDBJ whole genome shotgun (WGS) entry which is preliminary data.</text>
</comment>
<keyword evidence="3" id="KW-1185">Reference proteome</keyword>
<dbReference type="AlphaFoldDB" id="A0A6G0YCN0"/>
<evidence type="ECO:0000313" key="2">
    <source>
        <dbReference type="EMBL" id="KAF0753135.1"/>
    </source>
</evidence>
<proteinExistence type="predicted"/>
<dbReference type="Pfam" id="PF21789">
    <property type="entry name" value="TNP-like_RNaseH_C"/>
    <property type="match status" value="1"/>
</dbReference>
<dbReference type="EMBL" id="VUJU01004823">
    <property type="protein sequence ID" value="KAF0753135.1"/>
    <property type="molecule type" value="Genomic_DNA"/>
</dbReference>
<accession>A0A6G0YCN0</accession>
<evidence type="ECO:0000313" key="3">
    <source>
        <dbReference type="Proteomes" id="UP000478052"/>
    </source>
</evidence>
<dbReference type="Proteomes" id="UP000478052">
    <property type="component" value="Unassembled WGS sequence"/>
</dbReference>
<feature type="domain" description="Transposable element P transposase-like RNase H C-terminal" evidence="1">
    <location>
        <begin position="128"/>
        <end position="154"/>
    </location>
</feature>
<organism evidence="2 3">
    <name type="scientific">Aphis craccivora</name>
    <name type="common">Cowpea aphid</name>
    <dbReference type="NCBI Taxonomy" id="307492"/>
    <lineage>
        <taxon>Eukaryota</taxon>
        <taxon>Metazoa</taxon>
        <taxon>Ecdysozoa</taxon>
        <taxon>Arthropoda</taxon>
        <taxon>Hexapoda</taxon>
        <taxon>Insecta</taxon>
        <taxon>Pterygota</taxon>
        <taxon>Neoptera</taxon>
        <taxon>Paraneoptera</taxon>
        <taxon>Hemiptera</taxon>
        <taxon>Sternorrhyncha</taxon>
        <taxon>Aphidomorpha</taxon>
        <taxon>Aphidoidea</taxon>
        <taxon>Aphididae</taxon>
        <taxon>Aphidini</taxon>
        <taxon>Aphis</taxon>
        <taxon>Aphis</taxon>
    </lineage>
</organism>
<sequence>TKTNPVVDINGKQICLIYDVPHIIKSLRNNVLNGDIEIGKKKICFQDIKDTFPIDVNSKTACSMPKITTHLYPNTCKSVSASIRICIATGELTSDTAEFVMQINNTFDVLNSKTLYDKNPNSRPLRSLENLFSIMRQKNGYNRNPTSRMFRSCYANICTFSLMKCSELCNCEDDNDVFLTVDVLSDSSNSDLSSYMYAPDETTTLETSSIVYFAGYLKFALLRGEFRAICQTPAVSSLPTGFFVFLHQTSRDGSQEHLQSNSLIFTRWIVHMIIIQGRICLIS</sequence>
<protein>
    <recommendedName>
        <fullName evidence="1">Transposable element P transposase-like RNase H C-terminal domain-containing protein</fullName>
    </recommendedName>
</protein>
<reference evidence="2 3" key="1">
    <citation type="submission" date="2019-08" db="EMBL/GenBank/DDBJ databases">
        <title>Whole genome of Aphis craccivora.</title>
        <authorList>
            <person name="Voronova N.V."/>
            <person name="Shulinski R.S."/>
            <person name="Bandarenka Y.V."/>
            <person name="Zhorov D.G."/>
            <person name="Warner D."/>
        </authorList>
    </citation>
    <scope>NUCLEOTIDE SEQUENCE [LARGE SCALE GENOMIC DNA]</scope>
    <source>
        <strain evidence="2">180601</strain>
        <tissue evidence="2">Whole Body</tissue>
    </source>
</reference>
<dbReference type="InterPro" id="IPR048367">
    <property type="entry name" value="TNP-like_RNaseH_C"/>
</dbReference>
<gene>
    <name evidence="2" type="ORF">FWK35_00012468</name>
</gene>